<evidence type="ECO:0000313" key="2">
    <source>
        <dbReference type="Proteomes" id="UP000327194"/>
    </source>
</evidence>
<dbReference type="KEGG" id="lfv:LF543_05700"/>
<name>A0AAE6P134_9LACO</name>
<organism evidence="1 2">
    <name type="scientific">Fructilactobacillus fructivorans</name>
    <dbReference type="NCBI Taxonomy" id="1614"/>
    <lineage>
        <taxon>Bacteria</taxon>
        <taxon>Bacillati</taxon>
        <taxon>Bacillota</taxon>
        <taxon>Bacilli</taxon>
        <taxon>Lactobacillales</taxon>
        <taxon>Lactobacillaceae</taxon>
        <taxon>Fructilactobacillus</taxon>
    </lineage>
</organism>
<dbReference type="EMBL" id="CP045562">
    <property type="protein sequence ID" value="QFX93056.1"/>
    <property type="molecule type" value="Genomic_DNA"/>
</dbReference>
<dbReference type="RefSeq" id="WP_010022838.1">
    <property type="nucleotide sequence ID" value="NZ_AZDS01000004.1"/>
</dbReference>
<proteinExistence type="predicted"/>
<dbReference type="AlphaFoldDB" id="A0AAE6P134"/>
<accession>A0AAE6P134</accession>
<protein>
    <submittedName>
        <fullName evidence="1">Uncharacterized protein</fullName>
    </submittedName>
</protein>
<sequence length="87" mass="10213">MIYKYVINPIWIQKNEEYSTKLGLSFDNHKIAMSCDSFDKDPLINSLIYGYSVMANLNSLIVDEYSPCEDEVSKRLFDDYENEKSRL</sequence>
<gene>
    <name evidence="1" type="ORF">LF543_05700</name>
</gene>
<evidence type="ECO:0000313" key="1">
    <source>
        <dbReference type="EMBL" id="QFX93056.1"/>
    </source>
</evidence>
<dbReference type="Proteomes" id="UP000327194">
    <property type="component" value="Chromosome"/>
</dbReference>
<reference evidence="1 2" key="1">
    <citation type="submission" date="2019-10" db="EMBL/GenBank/DDBJ databases">
        <title>Genome sequencing of Lactobacillus fructivorans.</title>
        <authorList>
            <person name="Kim K."/>
        </authorList>
    </citation>
    <scope>NUCLEOTIDE SEQUENCE [LARGE SCALE GENOMIC DNA]</scope>
    <source>
        <strain evidence="1 2">LF543</strain>
    </source>
</reference>